<dbReference type="InterPro" id="IPR018108">
    <property type="entry name" value="MCP_transmembrane"/>
</dbReference>
<dbReference type="AlphaFoldDB" id="A0A7S3JP50"/>
<comment type="similarity">
    <text evidence="2 9">Belongs to the mitochondrial carrier (TC 2.A.29) family.</text>
</comment>
<evidence type="ECO:0008006" key="11">
    <source>
        <dbReference type="Google" id="ProtNLM"/>
    </source>
</evidence>
<dbReference type="InterPro" id="IPR050391">
    <property type="entry name" value="Mito_Metabolite_Transporter"/>
</dbReference>
<accession>A0A7S3JP50</accession>
<keyword evidence="7 8" id="KW-0472">Membrane</keyword>
<dbReference type="GO" id="GO:0016020">
    <property type="term" value="C:membrane"/>
    <property type="evidence" value="ECO:0007669"/>
    <property type="project" value="UniProtKB-SubCell"/>
</dbReference>
<name>A0A7S3JP50_9STRA</name>
<keyword evidence="5" id="KW-0677">Repeat</keyword>
<protein>
    <recommendedName>
        <fullName evidence="11">Mitochondrial carrier protein</fullName>
    </recommendedName>
</protein>
<comment type="subcellular location">
    <subcellularLocation>
        <location evidence="1">Membrane</location>
        <topology evidence="1">Multi-pass membrane protein</topology>
    </subcellularLocation>
</comment>
<keyword evidence="3 9" id="KW-0813">Transport</keyword>
<evidence type="ECO:0000256" key="6">
    <source>
        <dbReference type="ARBA" id="ARBA00022989"/>
    </source>
</evidence>
<sequence length="276" mass="29108">METAPISIFKFGRDIIAKEGLLAGLWAPGCLANGFGIGMSSMGRVGLYPFIRDLVAPPSSGGASPGTMFTSGLLAGAIGYWCSSPVYQVKTLKQAEAGVLDTNGKLLSGSKAGQLAVYHGRSLISCLGTLASQRALFRGSSALVVRGALLSAGNCVGYDGCKTYARKMNVQEDNNIHGDLSVGSTKKESPYVHILASIVGAFVGTVTATPADVLMTRYQSQPFPNLTACLRHIIQTEGPLGLYRGFLPFFVRLAPVFVVSLPATEQLRRLLGLGYI</sequence>
<evidence type="ECO:0000256" key="1">
    <source>
        <dbReference type="ARBA" id="ARBA00004141"/>
    </source>
</evidence>
<dbReference type="InterPro" id="IPR023395">
    <property type="entry name" value="MCP_dom_sf"/>
</dbReference>
<keyword evidence="4 8" id="KW-0812">Transmembrane</keyword>
<evidence type="ECO:0000313" key="10">
    <source>
        <dbReference type="EMBL" id="CAE0360516.1"/>
    </source>
</evidence>
<keyword evidence="6" id="KW-1133">Transmembrane helix</keyword>
<evidence type="ECO:0000256" key="5">
    <source>
        <dbReference type="ARBA" id="ARBA00022737"/>
    </source>
</evidence>
<dbReference type="PANTHER" id="PTHR45618">
    <property type="entry name" value="MITOCHONDRIAL DICARBOXYLATE CARRIER-RELATED"/>
    <property type="match status" value="1"/>
</dbReference>
<evidence type="ECO:0000256" key="7">
    <source>
        <dbReference type="ARBA" id="ARBA00023136"/>
    </source>
</evidence>
<proteinExistence type="inferred from homology"/>
<feature type="repeat" description="Solcar" evidence="8">
    <location>
        <begin position="188"/>
        <end position="270"/>
    </location>
</feature>
<gene>
    <name evidence="10" type="ORF">ALAG00032_LOCUS1246</name>
</gene>
<evidence type="ECO:0000256" key="2">
    <source>
        <dbReference type="ARBA" id="ARBA00006375"/>
    </source>
</evidence>
<reference evidence="10" key="1">
    <citation type="submission" date="2021-01" db="EMBL/GenBank/DDBJ databases">
        <authorList>
            <person name="Corre E."/>
            <person name="Pelletier E."/>
            <person name="Niang G."/>
            <person name="Scheremetjew M."/>
            <person name="Finn R."/>
            <person name="Kale V."/>
            <person name="Holt S."/>
            <person name="Cochrane G."/>
            <person name="Meng A."/>
            <person name="Brown T."/>
            <person name="Cohen L."/>
        </authorList>
    </citation>
    <scope>NUCLEOTIDE SEQUENCE</scope>
    <source>
        <strain evidence="10">CCMP1510</strain>
    </source>
</reference>
<evidence type="ECO:0000256" key="9">
    <source>
        <dbReference type="RuleBase" id="RU000488"/>
    </source>
</evidence>
<evidence type="ECO:0000256" key="3">
    <source>
        <dbReference type="ARBA" id="ARBA00022448"/>
    </source>
</evidence>
<dbReference type="SUPFAM" id="SSF103506">
    <property type="entry name" value="Mitochondrial carrier"/>
    <property type="match status" value="1"/>
</dbReference>
<dbReference type="EMBL" id="HBIJ01001738">
    <property type="protein sequence ID" value="CAE0360516.1"/>
    <property type="molecule type" value="Transcribed_RNA"/>
</dbReference>
<evidence type="ECO:0000256" key="4">
    <source>
        <dbReference type="ARBA" id="ARBA00022692"/>
    </source>
</evidence>
<organism evidence="10">
    <name type="scientific">Aureoumbra lagunensis</name>
    <dbReference type="NCBI Taxonomy" id="44058"/>
    <lineage>
        <taxon>Eukaryota</taxon>
        <taxon>Sar</taxon>
        <taxon>Stramenopiles</taxon>
        <taxon>Ochrophyta</taxon>
        <taxon>Pelagophyceae</taxon>
        <taxon>Pelagomonadales</taxon>
        <taxon>Aureoumbra</taxon>
    </lineage>
</organism>
<evidence type="ECO:0000256" key="8">
    <source>
        <dbReference type="PROSITE-ProRule" id="PRU00282"/>
    </source>
</evidence>
<dbReference type="PROSITE" id="PS50920">
    <property type="entry name" value="SOLCAR"/>
    <property type="match status" value="1"/>
</dbReference>
<dbReference type="Gene3D" id="1.50.40.10">
    <property type="entry name" value="Mitochondrial carrier domain"/>
    <property type="match status" value="1"/>
</dbReference>
<dbReference type="Pfam" id="PF00153">
    <property type="entry name" value="Mito_carr"/>
    <property type="match status" value="1"/>
</dbReference>